<keyword evidence="3" id="KW-1185">Reference proteome</keyword>
<dbReference type="InterPro" id="IPR012349">
    <property type="entry name" value="Split_barrel_FMN-bd"/>
</dbReference>
<dbReference type="InterPro" id="IPR052019">
    <property type="entry name" value="F420H2_bilvrd_red/Heme_oxyg"/>
</dbReference>
<evidence type="ECO:0000313" key="2">
    <source>
        <dbReference type="EMBL" id="TXS91637.1"/>
    </source>
</evidence>
<dbReference type="OrthoDB" id="5735872at2"/>
<accession>A0A5C8ZVZ5</accession>
<name>A0A5C8ZVZ5_9GAMM</name>
<evidence type="ECO:0000256" key="1">
    <source>
        <dbReference type="ARBA" id="ARBA00023002"/>
    </source>
</evidence>
<dbReference type="Proteomes" id="UP000321933">
    <property type="component" value="Unassembled WGS sequence"/>
</dbReference>
<dbReference type="PANTHER" id="PTHR35176:SF6">
    <property type="entry name" value="HEME OXYGENASE HI_0854-RELATED"/>
    <property type="match status" value="1"/>
</dbReference>
<reference evidence="2 3" key="1">
    <citation type="submission" date="2019-08" db="EMBL/GenBank/DDBJ databases">
        <title>Parahaliea maris sp. nov., isolated from the surface seawater.</title>
        <authorList>
            <person name="Liu Y."/>
        </authorList>
    </citation>
    <scope>NUCLEOTIDE SEQUENCE [LARGE SCALE GENOMIC DNA]</scope>
    <source>
        <strain evidence="2 3">S2-26</strain>
    </source>
</reference>
<dbReference type="GO" id="GO:0005829">
    <property type="term" value="C:cytosol"/>
    <property type="evidence" value="ECO:0007669"/>
    <property type="project" value="TreeGrafter"/>
</dbReference>
<dbReference type="AlphaFoldDB" id="A0A5C8ZVZ5"/>
<dbReference type="PANTHER" id="PTHR35176">
    <property type="entry name" value="HEME OXYGENASE HI_0854-RELATED"/>
    <property type="match status" value="1"/>
</dbReference>
<gene>
    <name evidence="2" type="ORF">FVW59_10750</name>
</gene>
<sequence>MNAKLKGPWSEQQIADFFAESVFPLRLAAVAPDGFPVVASLWYLLQGDTLHCVSHQDSRLIGLLRDNDRVGFELAPNEPPYHGVRGQGIATLSPLGERDTLEKLLVRYLGDTNSTLAQWLLSRQAEEILIAIKPSRLFSWDYRQRMEDVAT</sequence>
<comment type="caution">
    <text evidence="2">The sequence shown here is derived from an EMBL/GenBank/DDBJ whole genome shotgun (WGS) entry which is preliminary data.</text>
</comment>
<dbReference type="GO" id="GO:0016627">
    <property type="term" value="F:oxidoreductase activity, acting on the CH-CH group of donors"/>
    <property type="evidence" value="ECO:0007669"/>
    <property type="project" value="TreeGrafter"/>
</dbReference>
<dbReference type="RefSeq" id="WP_148064269.1">
    <property type="nucleotide sequence ID" value="NZ_VRYZ01000004.1"/>
</dbReference>
<protein>
    <submittedName>
        <fullName evidence="2">Pyridoxamine 5'-phosphate oxidase family protein</fullName>
    </submittedName>
</protein>
<dbReference type="Gene3D" id="2.30.110.10">
    <property type="entry name" value="Electron Transport, Fmn-binding Protein, Chain A"/>
    <property type="match status" value="1"/>
</dbReference>
<dbReference type="GO" id="GO:0070967">
    <property type="term" value="F:coenzyme F420 binding"/>
    <property type="evidence" value="ECO:0007669"/>
    <property type="project" value="TreeGrafter"/>
</dbReference>
<evidence type="ECO:0000313" key="3">
    <source>
        <dbReference type="Proteomes" id="UP000321933"/>
    </source>
</evidence>
<organism evidence="2 3">
    <name type="scientific">Parahaliea aestuarii</name>
    <dbReference type="NCBI Taxonomy" id="1852021"/>
    <lineage>
        <taxon>Bacteria</taxon>
        <taxon>Pseudomonadati</taxon>
        <taxon>Pseudomonadota</taxon>
        <taxon>Gammaproteobacteria</taxon>
        <taxon>Cellvibrionales</taxon>
        <taxon>Halieaceae</taxon>
        <taxon>Parahaliea</taxon>
    </lineage>
</organism>
<dbReference type="SUPFAM" id="SSF50475">
    <property type="entry name" value="FMN-binding split barrel"/>
    <property type="match status" value="1"/>
</dbReference>
<dbReference type="EMBL" id="VRYZ01000004">
    <property type="protein sequence ID" value="TXS91637.1"/>
    <property type="molecule type" value="Genomic_DNA"/>
</dbReference>
<proteinExistence type="predicted"/>
<keyword evidence="1" id="KW-0560">Oxidoreductase</keyword>